<evidence type="ECO:0000256" key="1">
    <source>
        <dbReference type="ARBA" id="ARBA00004651"/>
    </source>
</evidence>
<dbReference type="EMBL" id="JAKOOW010000024">
    <property type="protein sequence ID" value="MCG6504195.1"/>
    <property type="molecule type" value="Genomic_DNA"/>
</dbReference>
<accession>A0ABS9NN31</accession>
<reference evidence="7 8" key="1">
    <citation type="submission" date="2022-02" db="EMBL/GenBank/DDBJ databases">
        <title>Genome sequence data of Kingella unionensis sp. nov. strain CICC 24913 (CCUG 75125).</title>
        <authorList>
            <person name="Xiao M."/>
        </authorList>
    </citation>
    <scope>NUCLEOTIDE SEQUENCE [LARGE SCALE GENOMIC DNA]</scope>
    <source>
        <strain evidence="7 8">CICC 24913</strain>
    </source>
</reference>
<proteinExistence type="predicted"/>
<sequence>MSQPKAPSPWRIINPVRPQIRRAMAIATAAAVLSTAALLVMARILKDLLNDQADWWLAALLLVLTLAAFAVRAYAFRVSHLAAFRLETLLRSQLAERLAQVSLGFLHARRQRRRSRSRRACRTMPRLH</sequence>
<evidence type="ECO:0000256" key="3">
    <source>
        <dbReference type="ARBA" id="ARBA00022989"/>
    </source>
</evidence>
<dbReference type="InterPro" id="IPR036640">
    <property type="entry name" value="ABC1_TM_sf"/>
</dbReference>
<dbReference type="SUPFAM" id="SSF90123">
    <property type="entry name" value="ABC transporter transmembrane region"/>
    <property type="match status" value="1"/>
</dbReference>
<keyword evidence="8" id="KW-1185">Reference proteome</keyword>
<feature type="domain" description="ABC transmembrane type-1" evidence="6">
    <location>
        <begin position="25"/>
        <end position="110"/>
    </location>
</feature>
<dbReference type="InterPro" id="IPR011527">
    <property type="entry name" value="ABC1_TM_dom"/>
</dbReference>
<evidence type="ECO:0000256" key="4">
    <source>
        <dbReference type="ARBA" id="ARBA00023136"/>
    </source>
</evidence>
<feature type="non-terminal residue" evidence="7">
    <location>
        <position position="128"/>
    </location>
</feature>
<dbReference type="Gene3D" id="1.20.1560.10">
    <property type="entry name" value="ABC transporter type 1, transmembrane domain"/>
    <property type="match status" value="1"/>
</dbReference>
<keyword evidence="4 5" id="KW-0472">Membrane</keyword>
<comment type="caution">
    <text evidence="7">The sequence shown here is derived from an EMBL/GenBank/DDBJ whole genome shotgun (WGS) entry which is preliminary data.</text>
</comment>
<dbReference type="PROSITE" id="PS50929">
    <property type="entry name" value="ABC_TM1F"/>
    <property type="match status" value="1"/>
</dbReference>
<evidence type="ECO:0000256" key="2">
    <source>
        <dbReference type="ARBA" id="ARBA00022692"/>
    </source>
</evidence>
<evidence type="ECO:0000313" key="7">
    <source>
        <dbReference type="EMBL" id="MCG6504195.1"/>
    </source>
</evidence>
<gene>
    <name evidence="7" type="ORF">MB824_06770</name>
</gene>
<protein>
    <recommendedName>
        <fullName evidence="6">ABC transmembrane type-1 domain-containing protein</fullName>
    </recommendedName>
</protein>
<keyword evidence="3 5" id="KW-1133">Transmembrane helix</keyword>
<evidence type="ECO:0000313" key="8">
    <source>
        <dbReference type="Proteomes" id="UP001298424"/>
    </source>
</evidence>
<feature type="transmembrane region" description="Helical" evidence="5">
    <location>
        <begin position="20"/>
        <end position="44"/>
    </location>
</feature>
<feature type="transmembrane region" description="Helical" evidence="5">
    <location>
        <begin position="56"/>
        <end position="75"/>
    </location>
</feature>
<evidence type="ECO:0000259" key="6">
    <source>
        <dbReference type="PROSITE" id="PS50929"/>
    </source>
</evidence>
<evidence type="ECO:0000256" key="5">
    <source>
        <dbReference type="SAM" id="Phobius"/>
    </source>
</evidence>
<name>A0ABS9NN31_9NEIS</name>
<organism evidence="7 8">
    <name type="scientific">Kingella pumchi</name>
    <dbReference type="NCBI Taxonomy" id="2779506"/>
    <lineage>
        <taxon>Bacteria</taxon>
        <taxon>Pseudomonadati</taxon>
        <taxon>Pseudomonadota</taxon>
        <taxon>Betaproteobacteria</taxon>
        <taxon>Neisseriales</taxon>
        <taxon>Neisseriaceae</taxon>
        <taxon>Kingella</taxon>
    </lineage>
</organism>
<comment type="subcellular location">
    <subcellularLocation>
        <location evidence="1">Cell membrane</location>
        <topology evidence="1">Multi-pass membrane protein</topology>
    </subcellularLocation>
</comment>
<keyword evidence="2 5" id="KW-0812">Transmembrane</keyword>
<dbReference type="Proteomes" id="UP001298424">
    <property type="component" value="Unassembled WGS sequence"/>
</dbReference>